<accession>A0AA50CMZ6</accession>
<feature type="domain" description="C-type lysozyme inhibitor" evidence="7">
    <location>
        <begin position="161"/>
        <end position="226"/>
    </location>
</feature>
<feature type="signal peptide" evidence="5">
    <location>
        <begin position="1"/>
        <end position="23"/>
    </location>
</feature>
<keyword evidence="3" id="KW-0564">Palmitate</keyword>
<feature type="domain" description="DUF306" evidence="6">
    <location>
        <begin position="32"/>
        <end position="133"/>
    </location>
</feature>
<gene>
    <name evidence="8" type="ORF">Q9313_17340</name>
</gene>
<evidence type="ECO:0000256" key="1">
    <source>
        <dbReference type="ARBA" id="ARBA00022729"/>
    </source>
</evidence>
<dbReference type="AlphaFoldDB" id="A0AA50CMZ6"/>
<evidence type="ECO:0000256" key="4">
    <source>
        <dbReference type="ARBA" id="ARBA00023288"/>
    </source>
</evidence>
<evidence type="ECO:0000256" key="2">
    <source>
        <dbReference type="ARBA" id="ARBA00023136"/>
    </source>
</evidence>
<keyword evidence="2" id="KW-0472">Membrane</keyword>
<evidence type="ECO:0000256" key="3">
    <source>
        <dbReference type="ARBA" id="ARBA00023139"/>
    </source>
</evidence>
<dbReference type="SUPFAM" id="SSF141488">
    <property type="entry name" value="YdhA-like"/>
    <property type="match status" value="1"/>
</dbReference>
<evidence type="ECO:0000259" key="6">
    <source>
        <dbReference type="Pfam" id="PF03724"/>
    </source>
</evidence>
<dbReference type="PANTHER" id="PTHR35535:SF1">
    <property type="entry name" value="HEAT SHOCK PROTEIN HSLJ"/>
    <property type="match status" value="1"/>
</dbReference>
<dbReference type="InterPro" id="IPR018660">
    <property type="entry name" value="MliC"/>
</dbReference>
<evidence type="ECO:0000259" key="7">
    <source>
        <dbReference type="Pfam" id="PF09864"/>
    </source>
</evidence>
<keyword evidence="1 5" id="KW-0732">Signal</keyword>
<organism evidence="8 9">
    <name type="scientific">Shinella sumterensis</name>
    <dbReference type="NCBI Taxonomy" id="1967501"/>
    <lineage>
        <taxon>Bacteria</taxon>
        <taxon>Pseudomonadati</taxon>
        <taxon>Pseudomonadota</taxon>
        <taxon>Alphaproteobacteria</taxon>
        <taxon>Hyphomicrobiales</taxon>
        <taxon>Rhizobiaceae</taxon>
        <taxon>Shinella</taxon>
    </lineage>
</organism>
<keyword evidence="4" id="KW-0449">Lipoprotein</keyword>
<sequence>MHRRLRVWTLACLAILAAAPACADEPVPGGLGGTWLAEDIAGNGVIDNLQTTLEIKPDGSYGGNGGCNTYRGKLKVQNGNIAFAPAAATRKMCAPAIMDQEQKFFDALGTVTSWKLENGILHLTAKEGAPAIRLAAMKNNTDVVIRLPGPEQSVARETISYQCDDDLRIVVEYINVGDNSLAVIRRGEETFIASNVMAASGAKYAGGQFEWWTKGDEATLYDLTKGENAPGVICRKTG</sequence>
<evidence type="ECO:0000256" key="5">
    <source>
        <dbReference type="SAM" id="SignalP"/>
    </source>
</evidence>
<dbReference type="Gene3D" id="2.40.128.200">
    <property type="match status" value="1"/>
</dbReference>
<dbReference type="InterPro" id="IPR053147">
    <property type="entry name" value="Hsp_HslJ-like"/>
</dbReference>
<dbReference type="PANTHER" id="PTHR35535">
    <property type="entry name" value="HEAT SHOCK PROTEIN HSLJ"/>
    <property type="match status" value="1"/>
</dbReference>
<protein>
    <submittedName>
        <fullName evidence="8">META domain-containing protein</fullName>
    </submittedName>
</protein>
<dbReference type="InterPro" id="IPR005184">
    <property type="entry name" value="DUF306_Meta_HslJ"/>
</dbReference>
<keyword evidence="9" id="KW-1185">Reference proteome</keyword>
<dbReference type="RefSeq" id="WP_306037384.1">
    <property type="nucleotide sequence ID" value="NZ_CP132302.1"/>
</dbReference>
<evidence type="ECO:0000313" key="8">
    <source>
        <dbReference type="EMBL" id="WLR97419.1"/>
    </source>
</evidence>
<dbReference type="Pfam" id="PF03724">
    <property type="entry name" value="META"/>
    <property type="match status" value="1"/>
</dbReference>
<name>A0AA50CMZ6_9HYPH</name>
<evidence type="ECO:0000313" key="9">
    <source>
        <dbReference type="Proteomes" id="UP001234585"/>
    </source>
</evidence>
<reference evidence="8 9" key="1">
    <citation type="submission" date="2023-08" db="EMBL/GenBank/DDBJ databases">
        <title>Pathogen: clinical or host-associated sample.</title>
        <authorList>
            <person name="Hergert J."/>
            <person name="Casey R."/>
            <person name="Wagner J."/>
            <person name="Young E.L."/>
            <person name="Oakeson K.F."/>
        </authorList>
    </citation>
    <scope>NUCLEOTIDE SEQUENCE [LARGE SCALE GENOMIC DNA]</scope>
    <source>
        <strain evidence="8 9">1760953</strain>
    </source>
</reference>
<feature type="chain" id="PRO_5041353510" evidence="5">
    <location>
        <begin position="24"/>
        <end position="238"/>
    </location>
</feature>
<dbReference type="InterPro" id="IPR036328">
    <property type="entry name" value="MliC_sf"/>
</dbReference>
<dbReference type="EMBL" id="CP132302">
    <property type="protein sequence ID" value="WLR97419.1"/>
    <property type="molecule type" value="Genomic_DNA"/>
</dbReference>
<dbReference type="Gene3D" id="2.40.128.270">
    <property type="match status" value="1"/>
</dbReference>
<dbReference type="Proteomes" id="UP001234585">
    <property type="component" value="Chromosome"/>
</dbReference>
<dbReference type="InterPro" id="IPR038670">
    <property type="entry name" value="HslJ-like_sf"/>
</dbReference>
<proteinExistence type="predicted"/>
<dbReference type="Pfam" id="PF09864">
    <property type="entry name" value="MliC"/>
    <property type="match status" value="1"/>
</dbReference>